<keyword evidence="3" id="KW-1185">Reference proteome</keyword>
<sequence>MPPAESLLAAKRAPPEPCVAPYQAGYSLDFRVLETTNSNNIVAGCKPITANIVHIISTSKAVVMHVTLNTKPQPTSAILKLYDRRFGTSLRRDSKGRHVPCRVSYDRAFQSFVLRGAMARFLKRVEEMEQDTPPAHWIEGSNGQAKFEAALWRTARQHFRTEVEVYKRLEDIQGVLIPNMYATVLLATNVTPSNYFNVNGILLQFLPGCTLYDLPQSPSAPESQQVWSALVQTVVDSVYEINKRGIIMEDSGPHNVIFDVVSKKPFIVDFAECVFKDILFEVWEETAFEEGEKDWCAEREWAEIVKREDSSTSIGWFMVKEVEKVLGFTIDIKFPGREKAIEDDAPVDQGTAGDGSKGGGAGAA</sequence>
<name>A0A9P5A508_9HYPO</name>
<dbReference type="GO" id="GO:0016301">
    <property type="term" value="F:kinase activity"/>
    <property type="evidence" value="ECO:0007669"/>
    <property type="project" value="UniProtKB-KW"/>
</dbReference>
<reference evidence="2" key="1">
    <citation type="journal article" date="2017" name="Mycologia">
        <title>Fusarium algeriense, sp. nov., a novel toxigenic crown rot pathogen of durum wheat from Algeria is nested in the Fusarium burgessii species complex.</title>
        <authorList>
            <person name="Laraba I."/>
            <person name="Keddad A."/>
            <person name="Boureghda H."/>
            <person name="Abdallah N."/>
            <person name="Vaughan M.M."/>
            <person name="Proctor R.H."/>
            <person name="Busman M."/>
            <person name="O'Donnell K."/>
        </authorList>
    </citation>
    <scope>NUCLEOTIDE SEQUENCE</scope>
    <source>
        <strain evidence="2">NRRL 25174</strain>
    </source>
</reference>
<gene>
    <name evidence="2" type="ORF">FBEOM_13865</name>
</gene>
<keyword evidence="2" id="KW-0418">Kinase</keyword>
<dbReference type="InterPro" id="IPR011009">
    <property type="entry name" value="Kinase-like_dom_sf"/>
</dbReference>
<feature type="region of interest" description="Disordered" evidence="1">
    <location>
        <begin position="341"/>
        <end position="364"/>
    </location>
</feature>
<keyword evidence="2" id="KW-0808">Transferase</keyword>
<organism evidence="2 3">
    <name type="scientific">Fusarium beomiforme</name>
    <dbReference type="NCBI Taxonomy" id="44412"/>
    <lineage>
        <taxon>Eukaryota</taxon>
        <taxon>Fungi</taxon>
        <taxon>Dikarya</taxon>
        <taxon>Ascomycota</taxon>
        <taxon>Pezizomycotina</taxon>
        <taxon>Sordariomycetes</taxon>
        <taxon>Hypocreomycetidae</taxon>
        <taxon>Hypocreales</taxon>
        <taxon>Nectriaceae</taxon>
        <taxon>Fusarium</taxon>
        <taxon>Fusarium burgessii species complex</taxon>
    </lineage>
</organism>
<reference evidence="2" key="2">
    <citation type="submission" date="2020-02" db="EMBL/GenBank/DDBJ databases">
        <title>Identification and distribution of gene clusters putatively required for synthesis of sphingolipid metabolism inhibitors in phylogenetically diverse species of the filamentous fungus Fusarium.</title>
        <authorList>
            <person name="Kim H.-S."/>
            <person name="Busman M."/>
            <person name="Brown D.W."/>
            <person name="Divon H."/>
            <person name="Uhlig S."/>
            <person name="Proctor R.H."/>
        </authorList>
    </citation>
    <scope>NUCLEOTIDE SEQUENCE</scope>
    <source>
        <strain evidence="2">NRRL 25174</strain>
    </source>
</reference>
<evidence type="ECO:0000256" key="1">
    <source>
        <dbReference type="SAM" id="MobiDB-lite"/>
    </source>
</evidence>
<accession>A0A9P5A508</accession>
<evidence type="ECO:0000313" key="2">
    <source>
        <dbReference type="EMBL" id="KAF4332342.1"/>
    </source>
</evidence>
<comment type="caution">
    <text evidence="2">The sequence shown here is derived from an EMBL/GenBank/DDBJ whole genome shotgun (WGS) entry which is preliminary data.</text>
</comment>
<protein>
    <submittedName>
        <fullName evidence="2">Serine threonine kinase fnkB</fullName>
    </submittedName>
</protein>
<dbReference type="AlphaFoldDB" id="A0A9P5A508"/>
<proteinExistence type="predicted"/>
<dbReference type="EMBL" id="PVQB02001096">
    <property type="protein sequence ID" value="KAF4332342.1"/>
    <property type="molecule type" value="Genomic_DNA"/>
</dbReference>
<dbReference type="SUPFAM" id="SSF56112">
    <property type="entry name" value="Protein kinase-like (PK-like)"/>
    <property type="match status" value="1"/>
</dbReference>
<dbReference type="Proteomes" id="UP000730481">
    <property type="component" value="Unassembled WGS sequence"/>
</dbReference>
<evidence type="ECO:0000313" key="3">
    <source>
        <dbReference type="Proteomes" id="UP000730481"/>
    </source>
</evidence>
<feature type="compositionally biased region" description="Gly residues" evidence="1">
    <location>
        <begin position="352"/>
        <end position="364"/>
    </location>
</feature>
<dbReference type="OrthoDB" id="5134445at2759"/>